<dbReference type="Proteomes" id="UP000198644">
    <property type="component" value="Unassembled WGS sequence"/>
</dbReference>
<comment type="similarity">
    <text evidence="1 3">Belongs to the short-chain dehydrogenases/reductases (SDR) family.</text>
</comment>
<accession>A0A1I6IGT3</accession>
<gene>
    <name evidence="5" type="ORF">SAMN05216203_2285</name>
</gene>
<evidence type="ECO:0000256" key="3">
    <source>
        <dbReference type="RuleBase" id="RU000363"/>
    </source>
</evidence>
<dbReference type="PANTHER" id="PTHR44196:SF1">
    <property type="entry name" value="DEHYDROGENASE_REDUCTASE SDR FAMILY MEMBER 7B"/>
    <property type="match status" value="1"/>
</dbReference>
<name>A0A1I6IGT3_9GAMM</name>
<keyword evidence="2" id="KW-0560">Oxidoreductase</keyword>
<proteinExistence type="inferred from homology"/>
<dbReference type="SMART" id="SM00822">
    <property type="entry name" value="PKS_KR"/>
    <property type="match status" value="1"/>
</dbReference>
<dbReference type="InterPro" id="IPR036291">
    <property type="entry name" value="NAD(P)-bd_dom_sf"/>
</dbReference>
<dbReference type="PANTHER" id="PTHR44196">
    <property type="entry name" value="DEHYDROGENASE/REDUCTASE SDR FAMILY MEMBER 7B"/>
    <property type="match status" value="1"/>
</dbReference>
<dbReference type="EMBL" id="FOYW01000001">
    <property type="protein sequence ID" value="SFR65916.1"/>
    <property type="molecule type" value="Genomic_DNA"/>
</dbReference>
<dbReference type="PRINTS" id="PR00080">
    <property type="entry name" value="SDRFAMILY"/>
</dbReference>
<protein>
    <submittedName>
        <fullName evidence="5">Short-chain dehydrogenase</fullName>
    </submittedName>
</protein>
<dbReference type="PROSITE" id="PS00061">
    <property type="entry name" value="ADH_SHORT"/>
    <property type="match status" value="1"/>
</dbReference>
<dbReference type="Gene3D" id="3.40.50.720">
    <property type="entry name" value="NAD(P)-binding Rossmann-like Domain"/>
    <property type="match status" value="1"/>
</dbReference>
<dbReference type="PRINTS" id="PR00081">
    <property type="entry name" value="GDHRDH"/>
</dbReference>
<dbReference type="InterPro" id="IPR057326">
    <property type="entry name" value="KR_dom"/>
</dbReference>
<dbReference type="InterPro" id="IPR002347">
    <property type="entry name" value="SDR_fam"/>
</dbReference>
<keyword evidence="6" id="KW-1185">Reference proteome</keyword>
<dbReference type="InterPro" id="IPR020904">
    <property type="entry name" value="Sc_DH/Rdtase_CS"/>
</dbReference>
<dbReference type="STRING" id="650891.SAMN05216203_2285"/>
<evidence type="ECO:0000313" key="5">
    <source>
        <dbReference type="EMBL" id="SFR65916.1"/>
    </source>
</evidence>
<evidence type="ECO:0000256" key="1">
    <source>
        <dbReference type="ARBA" id="ARBA00006484"/>
    </source>
</evidence>
<feature type="domain" description="Ketoreductase" evidence="4">
    <location>
        <begin position="2"/>
        <end position="183"/>
    </location>
</feature>
<dbReference type="NCBIfam" id="NF004825">
    <property type="entry name" value="PRK06181.1"/>
    <property type="match status" value="1"/>
</dbReference>
<evidence type="ECO:0000313" key="6">
    <source>
        <dbReference type="Proteomes" id="UP000198644"/>
    </source>
</evidence>
<evidence type="ECO:0000256" key="2">
    <source>
        <dbReference type="ARBA" id="ARBA00023002"/>
    </source>
</evidence>
<dbReference type="OrthoDB" id="9810734at2"/>
<dbReference type="AlphaFoldDB" id="A0A1I6IGT3"/>
<dbReference type="RefSeq" id="WP_092012353.1">
    <property type="nucleotide sequence ID" value="NZ_FOYW01000001.1"/>
</dbReference>
<evidence type="ECO:0000259" key="4">
    <source>
        <dbReference type="SMART" id="SM00822"/>
    </source>
</evidence>
<sequence>MTVILITGAASGLGWAMARHWYQAGHSLVLADIDAESLVKREAELDDPQRVHVVTVDVTDRRDLERLIRETETTFGRLDLLVNNAGITHRSPAASTDPGVFRKVMAVDWQGPVELTQLALPLLRKSRGGIISIGSMAGWMPVPGRAGYCAAKSALTQFFEVLRLELEADGIHILMVYPSFLDTPIENNALGADGEKATHPRSTIGAMTSADEMARSIDQAFSRRKRWLLPEPVSRFGSLLWRLAPGLYLNAVRRRFAEDLV</sequence>
<organism evidence="5 6">
    <name type="scientific">Marinobacter daqiaonensis</name>
    <dbReference type="NCBI Taxonomy" id="650891"/>
    <lineage>
        <taxon>Bacteria</taxon>
        <taxon>Pseudomonadati</taxon>
        <taxon>Pseudomonadota</taxon>
        <taxon>Gammaproteobacteria</taxon>
        <taxon>Pseudomonadales</taxon>
        <taxon>Marinobacteraceae</taxon>
        <taxon>Marinobacter</taxon>
    </lineage>
</organism>
<dbReference type="Pfam" id="PF00106">
    <property type="entry name" value="adh_short"/>
    <property type="match status" value="1"/>
</dbReference>
<dbReference type="SUPFAM" id="SSF51735">
    <property type="entry name" value="NAD(P)-binding Rossmann-fold domains"/>
    <property type="match status" value="1"/>
</dbReference>
<reference evidence="6" key="1">
    <citation type="submission" date="2016-10" db="EMBL/GenBank/DDBJ databases">
        <authorList>
            <person name="Varghese N."/>
            <person name="Submissions S."/>
        </authorList>
    </citation>
    <scope>NUCLEOTIDE SEQUENCE [LARGE SCALE GENOMIC DNA]</scope>
    <source>
        <strain evidence="6">CGMCC 1.9167</strain>
    </source>
</reference>
<dbReference type="GO" id="GO:0016020">
    <property type="term" value="C:membrane"/>
    <property type="evidence" value="ECO:0007669"/>
    <property type="project" value="TreeGrafter"/>
</dbReference>
<dbReference type="GO" id="GO:0016491">
    <property type="term" value="F:oxidoreductase activity"/>
    <property type="evidence" value="ECO:0007669"/>
    <property type="project" value="UniProtKB-KW"/>
</dbReference>